<proteinExistence type="predicted"/>
<comment type="caution">
    <text evidence="1">The sequence shown here is derived from an EMBL/GenBank/DDBJ whole genome shotgun (WGS) entry which is preliminary data.</text>
</comment>
<protein>
    <submittedName>
        <fullName evidence="1">Phage head-tail adapter protein</fullName>
    </submittedName>
</protein>
<sequence length="121" mass="13538">MHPNYKKPKTDTGDLRTPVSFYIMVPGSGPEPGESKKQVLHKCMCEAYNPSMKDLSILDTTGTKEAVTIRIRDTAGEYLPTNKHSAELLDYRYSGKVFSVLDVRPDLTENRFITILLGVTS</sequence>
<organism evidence="1 2">
    <name type="scientific">Hungatella hominis</name>
    <dbReference type="NCBI Taxonomy" id="2763050"/>
    <lineage>
        <taxon>Bacteria</taxon>
        <taxon>Bacillati</taxon>
        <taxon>Bacillota</taxon>
        <taxon>Clostridia</taxon>
        <taxon>Lachnospirales</taxon>
        <taxon>Lachnospiraceae</taxon>
        <taxon>Hungatella</taxon>
    </lineage>
</organism>
<dbReference type="Proteomes" id="UP000634672">
    <property type="component" value="Unassembled WGS sequence"/>
</dbReference>
<accession>A0ABR7HGW4</accession>
<gene>
    <name evidence="1" type="ORF">H8S75_31510</name>
</gene>
<evidence type="ECO:0000313" key="2">
    <source>
        <dbReference type="Proteomes" id="UP000634672"/>
    </source>
</evidence>
<reference evidence="1 2" key="1">
    <citation type="submission" date="2020-08" db="EMBL/GenBank/DDBJ databases">
        <title>Genome public.</title>
        <authorList>
            <person name="Liu C."/>
            <person name="Sun Q."/>
        </authorList>
    </citation>
    <scope>NUCLEOTIDE SEQUENCE [LARGE SCALE GENOMIC DNA]</scope>
    <source>
        <strain evidence="1 2">NSJ-66</strain>
    </source>
</reference>
<name>A0ABR7HGW4_9FIRM</name>
<dbReference type="EMBL" id="JACOPB010000035">
    <property type="protein sequence ID" value="MBC5712430.1"/>
    <property type="molecule type" value="Genomic_DNA"/>
</dbReference>
<evidence type="ECO:0000313" key="1">
    <source>
        <dbReference type="EMBL" id="MBC5712430.1"/>
    </source>
</evidence>
<dbReference type="RefSeq" id="WP_187024845.1">
    <property type="nucleotide sequence ID" value="NZ_JACOPB010000035.1"/>
</dbReference>
<keyword evidence="2" id="KW-1185">Reference proteome</keyword>